<accession>A0A833VGA5</accession>
<protein>
    <submittedName>
        <fullName evidence="3">Splicing factor 3B subunit 3</fullName>
    </submittedName>
</protein>
<feature type="domain" description="RSE1/DDB1/CPSF1 C-terminal" evidence="2">
    <location>
        <begin position="42"/>
        <end position="97"/>
    </location>
</feature>
<proteinExistence type="predicted"/>
<reference evidence="3" key="1">
    <citation type="submission" date="2020-01" db="EMBL/GenBank/DDBJ databases">
        <title>Genome sequence of Kobresia littledalei, the first chromosome-level genome in the family Cyperaceae.</title>
        <authorList>
            <person name="Qu G."/>
        </authorList>
    </citation>
    <scope>NUCLEOTIDE SEQUENCE</scope>
    <source>
        <strain evidence="3">C.B.Clarke</strain>
        <tissue evidence="3">Leaf</tissue>
    </source>
</reference>
<evidence type="ECO:0000259" key="2">
    <source>
        <dbReference type="Pfam" id="PF03178"/>
    </source>
</evidence>
<name>A0A833VGA5_9POAL</name>
<organism evidence="3 4">
    <name type="scientific">Carex littledalei</name>
    <dbReference type="NCBI Taxonomy" id="544730"/>
    <lineage>
        <taxon>Eukaryota</taxon>
        <taxon>Viridiplantae</taxon>
        <taxon>Streptophyta</taxon>
        <taxon>Embryophyta</taxon>
        <taxon>Tracheophyta</taxon>
        <taxon>Spermatophyta</taxon>
        <taxon>Magnoliopsida</taxon>
        <taxon>Liliopsida</taxon>
        <taxon>Poales</taxon>
        <taxon>Cyperaceae</taxon>
        <taxon>Cyperoideae</taxon>
        <taxon>Cariceae</taxon>
        <taxon>Carex</taxon>
        <taxon>Carex subgen. Euthyceras</taxon>
    </lineage>
</organism>
<dbReference type="Proteomes" id="UP000623129">
    <property type="component" value="Unassembled WGS sequence"/>
</dbReference>
<dbReference type="AlphaFoldDB" id="A0A833VGA5"/>
<keyword evidence="4" id="KW-1185">Reference proteome</keyword>
<evidence type="ECO:0000313" key="4">
    <source>
        <dbReference type="Proteomes" id="UP000623129"/>
    </source>
</evidence>
<feature type="region of interest" description="Disordered" evidence="1">
    <location>
        <begin position="84"/>
        <end position="111"/>
    </location>
</feature>
<evidence type="ECO:0000256" key="1">
    <source>
        <dbReference type="SAM" id="MobiDB-lite"/>
    </source>
</evidence>
<dbReference type="Pfam" id="PF03178">
    <property type="entry name" value="CPSF_A"/>
    <property type="match status" value="1"/>
</dbReference>
<gene>
    <name evidence="3" type="ORF">FCM35_KLT17564</name>
</gene>
<evidence type="ECO:0000313" key="3">
    <source>
        <dbReference type="EMBL" id="KAF3338727.1"/>
    </source>
</evidence>
<dbReference type="EMBL" id="SWLB01000005">
    <property type="protein sequence ID" value="KAF3338727.1"/>
    <property type="molecule type" value="Genomic_DNA"/>
</dbReference>
<dbReference type="InterPro" id="IPR015943">
    <property type="entry name" value="WD40/YVTN_repeat-like_dom_sf"/>
</dbReference>
<dbReference type="InterPro" id="IPR004871">
    <property type="entry name" value="RSE1/DDB1/CPSF1_C"/>
</dbReference>
<dbReference type="OrthoDB" id="436637at2759"/>
<sequence length="111" mass="12423">MVVTLYSVEVFGAIIKVTVELTQKIVPWGSVVPLLQVQAAHHIFADDMVPRWLTAAHLLTLTRWPAGVDKFGNIYFARLPQDTSDEIEEDSTGGRMKWEQGKMNGSPNKVE</sequence>
<dbReference type="Gene3D" id="2.130.10.10">
    <property type="entry name" value="YVTN repeat-like/Quinoprotein amine dehydrogenase"/>
    <property type="match status" value="1"/>
</dbReference>
<comment type="caution">
    <text evidence="3">The sequence shown here is derived from an EMBL/GenBank/DDBJ whole genome shotgun (WGS) entry which is preliminary data.</text>
</comment>